<dbReference type="InterPro" id="IPR013078">
    <property type="entry name" value="His_Pase_superF_clade-1"/>
</dbReference>
<accession>A0A1Y6K393</accession>
<evidence type="ECO:0008006" key="5">
    <source>
        <dbReference type="Google" id="ProtNLM"/>
    </source>
</evidence>
<dbReference type="PANTHER" id="PTHR48100:SF1">
    <property type="entry name" value="HISTIDINE PHOSPHATASE FAMILY PROTEIN-RELATED"/>
    <property type="match status" value="1"/>
</dbReference>
<dbReference type="GO" id="GO:0016791">
    <property type="term" value="F:phosphatase activity"/>
    <property type="evidence" value="ECO:0007669"/>
    <property type="project" value="TreeGrafter"/>
</dbReference>
<dbReference type="PANTHER" id="PTHR48100">
    <property type="entry name" value="BROAD-SPECIFICITY PHOSPHATASE YOR283W-RELATED"/>
    <property type="match status" value="1"/>
</dbReference>
<feature type="active site" description="Proton donor/acceptor" evidence="1">
    <location>
        <position position="82"/>
    </location>
</feature>
<dbReference type="Pfam" id="PF00300">
    <property type="entry name" value="His_Phos_1"/>
    <property type="match status" value="1"/>
</dbReference>
<sequence length="204" mass="22420">MAIIYLVRHGQNEMVGKKLAGRLPGVHLNEQGHAQARQLAAELSALPIKAVFSSPLERTQQTAEPIARIHNLPVITEPGLIEIDFGAWQAKSLKQLRRNRLWRDVQEFPDGFSFPSGESFVAAQTRIVHSLQSISQTCADTDKIICVSHCDPIRLAVAHFLGMPLNAFHRLRIDTASVTVLNLAEDKVSLGPINALAGFFAGQE</sequence>
<gene>
    <name evidence="3" type="ORF">CFX1CAM_0251</name>
</gene>
<dbReference type="RefSeq" id="WP_087861262.1">
    <property type="nucleotide sequence ID" value="NZ_LT859958.1"/>
</dbReference>
<dbReference type="InterPro" id="IPR050275">
    <property type="entry name" value="PGM_Phosphatase"/>
</dbReference>
<dbReference type="Proteomes" id="UP000195514">
    <property type="component" value="Chromosome I"/>
</dbReference>
<organism evidence="3 4">
    <name type="scientific">Candidatus Brevifilum fermentans</name>
    <dbReference type="NCBI Taxonomy" id="1986204"/>
    <lineage>
        <taxon>Bacteria</taxon>
        <taxon>Bacillati</taxon>
        <taxon>Chloroflexota</taxon>
        <taxon>Anaerolineae</taxon>
        <taxon>Anaerolineales</taxon>
        <taxon>Anaerolineaceae</taxon>
        <taxon>Candidatus Brevifilum</taxon>
    </lineage>
</organism>
<dbReference type="SUPFAM" id="SSF53254">
    <property type="entry name" value="Phosphoglycerate mutase-like"/>
    <property type="match status" value="1"/>
</dbReference>
<dbReference type="KEGG" id="abat:CFX1CAM_0251"/>
<protein>
    <recommendedName>
        <fullName evidence="5">Phosphoglycerate mutase</fullName>
    </recommendedName>
</protein>
<dbReference type="PIRSF" id="PIRSF000709">
    <property type="entry name" value="6PFK_2-Ptase"/>
    <property type="match status" value="1"/>
</dbReference>
<proteinExistence type="predicted"/>
<evidence type="ECO:0000256" key="2">
    <source>
        <dbReference type="PIRSR" id="PIRSR613078-2"/>
    </source>
</evidence>
<dbReference type="OrthoDB" id="9782128at2"/>
<feature type="binding site" evidence="2">
    <location>
        <position position="58"/>
    </location>
    <ligand>
        <name>substrate</name>
    </ligand>
</feature>
<evidence type="ECO:0000313" key="3">
    <source>
        <dbReference type="EMBL" id="SMX53317.1"/>
    </source>
</evidence>
<dbReference type="Gene3D" id="3.40.50.1240">
    <property type="entry name" value="Phosphoglycerate mutase-like"/>
    <property type="match status" value="1"/>
</dbReference>
<dbReference type="InterPro" id="IPR029033">
    <property type="entry name" value="His_PPase_superfam"/>
</dbReference>
<evidence type="ECO:0000313" key="4">
    <source>
        <dbReference type="Proteomes" id="UP000195514"/>
    </source>
</evidence>
<dbReference type="AlphaFoldDB" id="A0A1Y6K393"/>
<reference evidence="4" key="1">
    <citation type="submission" date="2017-05" db="EMBL/GenBank/DDBJ databases">
        <authorList>
            <person name="Kirkegaard R."/>
            <person name="Mcilroy J S."/>
        </authorList>
    </citation>
    <scope>NUCLEOTIDE SEQUENCE [LARGE SCALE GENOMIC DNA]</scope>
</reference>
<evidence type="ECO:0000256" key="1">
    <source>
        <dbReference type="PIRSR" id="PIRSR613078-1"/>
    </source>
</evidence>
<dbReference type="CDD" id="cd07067">
    <property type="entry name" value="HP_PGM_like"/>
    <property type="match status" value="1"/>
</dbReference>
<name>A0A1Y6K393_9CHLR</name>
<dbReference type="EMBL" id="LT859958">
    <property type="protein sequence ID" value="SMX53317.1"/>
    <property type="molecule type" value="Genomic_DNA"/>
</dbReference>
<keyword evidence="4" id="KW-1185">Reference proteome</keyword>
<dbReference type="GO" id="GO:0005737">
    <property type="term" value="C:cytoplasm"/>
    <property type="evidence" value="ECO:0007669"/>
    <property type="project" value="TreeGrafter"/>
</dbReference>
<dbReference type="SMART" id="SM00855">
    <property type="entry name" value="PGAM"/>
    <property type="match status" value="1"/>
</dbReference>
<feature type="active site" description="Tele-phosphohistidine intermediate" evidence="1">
    <location>
        <position position="9"/>
    </location>
</feature>